<proteinExistence type="predicted"/>
<evidence type="ECO:0000313" key="3">
    <source>
        <dbReference type="Proteomes" id="UP000294830"/>
    </source>
</evidence>
<keyword evidence="3" id="KW-1185">Reference proteome</keyword>
<protein>
    <submittedName>
        <fullName evidence="2">Uncharacterized protein</fullName>
    </submittedName>
</protein>
<organism evidence="2 3">
    <name type="scientific">Acetobacteroides hydrogenigenes</name>
    <dbReference type="NCBI Taxonomy" id="979970"/>
    <lineage>
        <taxon>Bacteria</taxon>
        <taxon>Pseudomonadati</taxon>
        <taxon>Bacteroidota</taxon>
        <taxon>Bacteroidia</taxon>
        <taxon>Bacteroidales</taxon>
        <taxon>Rikenellaceae</taxon>
        <taxon>Acetobacteroides</taxon>
    </lineage>
</organism>
<reference evidence="2 3" key="1">
    <citation type="submission" date="2019-03" db="EMBL/GenBank/DDBJ databases">
        <title>Genomic Encyclopedia of Archaeal and Bacterial Type Strains, Phase II (KMG-II): from individual species to whole genera.</title>
        <authorList>
            <person name="Goeker M."/>
        </authorList>
    </citation>
    <scope>NUCLEOTIDE SEQUENCE [LARGE SCALE GENOMIC DNA]</scope>
    <source>
        <strain evidence="2 3">RL-C</strain>
    </source>
</reference>
<gene>
    <name evidence="2" type="ORF">CLV25_10374</name>
</gene>
<evidence type="ECO:0000313" key="2">
    <source>
        <dbReference type="EMBL" id="TCN70559.1"/>
    </source>
</evidence>
<evidence type="ECO:0000256" key="1">
    <source>
        <dbReference type="SAM" id="MobiDB-lite"/>
    </source>
</evidence>
<name>A0A4R2F0Q7_9BACT</name>
<feature type="region of interest" description="Disordered" evidence="1">
    <location>
        <begin position="113"/>
        <end position="134"/>
    </location>
</feature>
<dbReference type="Proteomes" id="UP000294830">
    <property type="component" value="Unassembled WGS sequence"/>
</dbReference>
<accession>A0A4R2F0Q7</accession>
<dbReference type="EMBL" id="SLWB01000003">
    <property type="protein sequence ID" value="TCN70559.1"/>
    <property type="molecule type" value="Genomic_DNA"/>
</dbReference>
<comment type="caution">
    <text evidence="2">The sequence shown here is derived from an EMBL/GenBank/DDBJ whole genome shotgun (WGS) entry which is preliminary data.</text>
</comment>
<sequence length="134" mass="14940">MFFGICGYFTAKRLIYLAFSAILRYGSQRIWHFNLFTAAEANEFGISTSSQLRRPTNLAFQPLYSCGGLQISHFSLFTAAESYKFHISASSQLRRATNSTVQPLHGEEELSRTLQATGRPSGVGKGYASKRKCL</sequence>
<dbReference type="AlphaFoldDB" id="A0A4R2F0Q7"/>